<dbReference type="RefSeq" id="WP_085333431.1">
    <property type="nucleotide sequence ID" value="NZ_MWJJ01000001.1"/>
</dbReference>
<feature type="domain" description="N-acetyltransferase" evidence="2">
    <location>
        <begin position="4"/>
        <end position="157"/>
    </location>
</feature>
<evidence type="ECO:0000259" key="2">
    <source>
        <dbReference type="PROSITE" id="PS51186"/>
    </source>
</evidence>
<dbReference type="InterPro" id="IPR000182">
    <property type="entry name" value="GNAT_dom"/>
</dbReference>
<dbReference type="InterPro" id="IPR016181">
    <property type="entry name" value="Acyl_CoA_acyltransferase"/>
</dbReference>
<evidence type="ECO:0000313" key="3">
    <source>
        <dbReference type="EMBL" id="OSB19209.1"/>
    </source>
</evidence>
<dbReference type="Gene3D" id="3.40.630.30">
    <property type="match status" value="1"/>
</dbReference>
<dbReference type="SUPFAM" id="SSF55729">
    <property type="entry name" value="Acyl-CoA N-acyltransferases (Nat)"/>
    <property type="match status" value="1"/>
</dbReference>
<evidence type="ECO:0000256" key="1">
    <source>
        <dbReference type="ARBA" id="ARBA00023251"/>
    </source>
</evidence>
<comment type="caution">
    <text evidence="3">The sequence shown here is derived from an EMBL/GenBank/DDBJ whole genome shotgun (WGS) entry which is preliminary data.</text>
</comment>
<organism evidence="3 4">
    <name type="scientific">Clostridium sporogenes</name>
    <dbReference type="NCBI Taxonomy" id="1509"/>
    <lineage>
        <taxon>Bacteria</taxon>
        <taxon>Bacillati</taxon>
        <taxon>Bacillota</taxon>
        <taxon>Clostridia</taxon>
        <taxon>Eubacteriales</taxon>
        <taxon>Clostridiaceae</taxon>
        <taxon>Clostridium</taxon>
    </lineage>
</organism>
<dbReference type="GO" id="GO:0046677">
    <property type="term" value="P:response to antibiotic"/>
    <property type="evidence" value="ECO:0007669"/>
    <property type="project" value="UniProtKB-KW"/>
</dbReference>
<dbReference type="AlphaFoldDB" id="A0ABD6S0B3"/>
<sequence>MNELNLRQLMDEDVSLFEKWLYLPHVSKWYHNPLDWIDEVEKRQSDFKWLHHYIVEYDRKPIGFCQYYEYFNSGETWHGNIPIDGTYSIDYMIGEVEYLKKGFGKAIIKELINKVKLKLNAKRIIVQPDSENRASCKTLLSCDFRFDEDNKIYLMHL</sequence>
<proteinExistence type="predicted"/>
<dbReference type="Proteomes" id="UP000193911">
    <property type="component" value="Unassembled WGS sequence"/>
</dbReference>
<dbReference type="PANTHER" id="PTHR31438">
    <property type="entry name" value="LYSINE N-ACYLTRANSFERASE C17G9.06C-RELATED"/>
    <property type="match status" value="1"/>
</dbReference>
<accession>A0ABD6S0B3</accession>
<dbReference type="EMBL" id="MWJJ01000001">
    <property type="protein sequence ID" value="OSB19209.1"/>
    <property type="molecule type" value="Genomic_DNA"/>
</dbReference>
<protein>
    <submittedName>
        <fullName evidence="3">GNAT family N-acetyltransferase</fullName>
    </submittedName>
</protein>
<dbReference type="PROSITE" id="PS51186">
    <property type="entry name" value="GNAT"/>
    <property type="match status" value="1"/>
</dbReference>
<keyword evidence="1" id="KW-0046">Antibiotic resistance</keyword>
<dbReference type="Pfam" id="PF13523">
    <property type="entry name" value="Acetyltransf_8"/>
    <property type="match status" value="1"/>
</dbReference>
<gene>
    <name evidence="3" type="ORF">B2H94_08945</name>
</gene>
<reference evidence="3 4" key="1">
    <citation type="submission" date="2017-02" db="EMBL/GenBank/DDBJ databases">
        <title>Differentiating clades of botulinum-neurotoxin-producing Clostridia with a simple, multiplex PCR assay.</title>
        <authorList>
            <person name="Williamson C.H.D."/>
            <person name="Vazquez A."/>
            <person name="Hill K."/>
            <person name="Smith T.J."/>
            <person name="Nottingham R."/>
            <person name="Stone N.E."/>
            <person name="Sobek C.J."/>
            <person name="Cocking J.H."/>
            <person name="Fernandez R.A."/>
            <person name="Caballero P.A."/>
            <person name="Leiser O.P."/>
            <person name="Keim P."/>
            <person name="Sahl J.W."/>
        </authorList>
    </citation>
    <scope>NUCLEOTIDE SEQUENCE [LARGE SCALE GENOMIC DNA]</scope>
    <source>
        <strain evidence="3 4">CLS_DGF_0088_06</strain>
    </source>
</reference>
<evidence type="ECO:0000313" key="4">
    <source>
        <dbReference type="Proteomes" id="UP000193911"/>
    </source>
</evidence>
<dbReference type="PANTHER" id="PTHR31438:SF1">
    <property type="entry name" value="LYSINE N-ACYLTRANSFERASE C17G9.06C-RELATED"/>
    <property type="match status" value="1"/>
</dbReference>
<name>A0ABD6S0B3_CLOSG</name>